<dbReference type="Pfam" id="PF08811">
    <property type="entry name" value="DUF1800"/>
    <property type="match status" value="2"/>
</dbReference>
<organism evidence="3">
    <name type="scientific">Cladocopium goreaui</name>
    <dbReference type="NCBI Taxonomy" id="2562237"/>
    <lineage>
        <taxon>Eukaryota</taxon>
        <taxon>Sar</taxon>
        <taxon>Alveolata</taxon>
        <taxon>Dinophyceae</taxon>
        <taxon>Suessiales</taxon>
        <taxon>Symbiodiniaceae</taxon>
        <taxon>Cladocopium</taxon>
    </lineage>
</organism>
<keyword evidence="6" id="KW-1185">Reference proteome</keyword>
<proteinExistence type="predicted"/>
<dbReference type="Gene3D" id="3.10.120.10">
    <property type="entry name" value="Cytochrome b5-like heme/steroid binding domain"/>
    <property type="match status" value="1"/>
</dbReference>
<comment type="caution">
    <text evidence="3">The sequence shown here is derived from an EMBL/GenBank/DDBJ whole genome shotgun (WGS) entry which is preliminary data.</text>
</comment>
<reference evidence="4" key="2">
    <citation type="submission" date="2024-04" db="EMBL/GenBank/DDBJ databases">
        <authorList>
            <person name="Chen Y."/>
            <person name="Shah S."/>
            <person name="Dougan E. K."/>
            <person name="Thang M."/>
            <person name="Chan C."/>
        </authorList>
    </citation>
    <scope>NUCLEOTIDE SEQUENCE [LARGE SCALE GENOMIC DNA]</scope>
</reference>
<evidence type="ECO:0000256" key="1">
    <source>
        <dbReference type="SAM" id="MobiDB-lite"/>
    </source>
</evidence>
<name>A0A9P1C0H6_9DINO</name>
<feature type="chain" id="PRO_5043269948" evidence="2">
    <location>
        <begin position="30"/>
        <end position="1465"/>
    </location>
</feature>
<dbReference type="Proteomes" id="UP001152797">
    <property type="component" value="Unassembled WGS sequence"/>
</dbReference>
<evidence type="ECO:0000313" key="6">
    <source>
        <dbReference type="Proteomes" id="UP001152797"/>
    </source>
</evidence>
<reference evidence="3" key="1">
    <citation type="submission" date="2022-10" db="EMBL/GenBank/DDBJ databases">
        <authorList>
            <person name="Chen Y."/>
            <person name="Dougan E. K."/>
            <person name="Chan C."/>
            <person name="Rhodes N."/>
            <person name="Thang M."/>
        </authorList>
    </citation>
    <scope>NUCLEOTIDE SEQUENCE</scope>
</reference>
<feature type="region of interest" description="Disordered" evidence="1">
    <location>
        <begin position="29"/>
        <end position="94"/>
    </location>
</feature>
<feature type="compositionally biased region" description="Low complexity" evidence="1">
    <location>
        <begin position="56"/>
        <end position="92"/>
    </location>
</feature>
<dbReference type="InterPro" id="IPR014917">
    <property type="entry name" value="DUF1800"/>
</dbReference>
<keyword evidence="2" id="KW-0732">Signal</keyword>
<dbReference type="InterPro" id="IPR036400">
    <property type="entry name" value="Cyt_B5-like_heme/steroid_sf"/>
</dbReference>
<protein>
    <submittedName>
        <fullName evidence="5">STI1-like protein</fullName>
    </submittedName>
</protein>
<sequence>MGTLHHMRCALGAVHVLLALLAIALSGCGTEDEPGGSSPGVTEKPDNVTTTGSGGFLSTTMATTGAAGPTATTAPAATTAPTTTTSTLTPDTEWPRSDALDAQFLIQATFGPTHSSLAELKGKESYEAWIVQQMALDPSLLRSRYRSRVNPSSSETRRSTIPRTACEGGSRWSNVAFDQRDVGLQVVATGTEIFVDGQLCSMLDPNLLKNGLPAPNTCNNEGRSWWSTQTCADQVKRWNCAASESWTTDMTCRQSCWDIGNPYDGDDCSVGWTNLIFTGYLCSTPEAAAVGDLMSMSTSTDCSSIVVMRIPAIWMDGMTDTDFTQFAIIRPNIIVLTSSPSTCAFGKWLQVNGSAYRYDSRFKLVDATSADQEVCVAVPSTGFNLEHCKVLADRVCNVAEASSASLNLTVETLEQLSSQGRYIYEISGLRTTTSPCGTLSRWKLCTSCSASTLDTADRSLIVNALESKEGDLRDIFVNCNSVSANAVVSISGNLLFQHVHLQEGNVYDFFLWVSEHPGGSNAITKWASSGYTLQYPANHPMDRFETNLARLQYIGKMGETIRYGSLPSTVKSETVALQLANLSSSPSSGGFTLACPSPGETANMPQLGNNAHFFTINRDEREGDIDFDFPSRDGETRDVSRTKMNMWMGQAMSAPDQLRQRMAWALSQVVVVGTGGFTHEWQNELWLNYYDILVRKAGSQMKSAFGNYLDLLKEVTFSPLMGEYLSFLRNSAFDHDQNYPDENYAREVHRIGGSGAYVETEDDFDKSVGISMLDTVHMPAMAECFALDNLEVMQLFTIGTVKLNPAGAVVLDDEGSPIPNYNNEERGQWRVLFIDSDIMTFARVFTGLDRQAARSNVEEVRSNNGKTLGALTGVGGRSRNSSELQVFESVARNAIDPMQMIARWHDNYPKQDLDKMYLGDGLPPCSELPKGSFLLTGARYEFLSSYSGSDVLKLQSSSPLYQALCGSGGAARPQREVVVNGAGGQAEGCVPILRPPRAVHTAAEAAPACMGNDWWAQNRYCEKRCFAAGNSYGINCSSDGDYREDHVCGYEEELVPFSEAEKNCKGKVASYHTDKTKMNKVSVNWDNGPLDVKNCPSTSPTELSELKVGAFKPSASCASCGEVKAYFSGSIDANTIFEYQGKYFRNMRSVVVVGDKSFRNPPVIGADVEHTARSATQEIEALLEHLVYHPNTAPFISHRLIQRFVTSSPSTAYVQSVATAFRTGRYGRSYSGEYGDLGATMAAILLHPEARASQDAGALREPLVKLVHFLRAMEFEDASRRDLLFELFQDRIGQEPFASPTVFNFYMPDYELPSGHIAPEFQIFDSAGLVNFLNGMFSLIDYQGVTDCKYGFGVKVDRCDAMDSLKLTLSTNSTDALNDLDLLLTGSRLTSHVREAVMTYSSTQNGDVKAIQEAMVLTPEFNTLGAPKPVGPRAPETQTVAKGPPRSYKAFAIGMRYSPGVTRQL</sequence>
<evidence type="ECO:0000256" key="2">
    <source>
        <dbReference type="SAM" id="SignalP"/>
    </source>
</evidence>
<dbReference type="PANTHER" id="PTHR43737">
    <property type="entry name" value="BLL7424 PROTEIN"/>
    <property type="match status" value="1"/>
</dbReference>
<dbReference type="EMBL" id="CAMXCT030000756">
    <property type="protein sequence ID" value="CAL4770172.1"/>
    <property type="molecule type" value="Genomic_DNA"/>
</dbReference>
<dbReference type="EMBL" id="CAMXCT020000756">
    <property type="protein sequence ID" value="CAL1136235.1"/>
    <property type="molecule type" value="Genomic_DNA"/>
</dbReference>
<evidence type="ECO:0000313" key="5">
    <source>
        <dbReference type="EMBL" id="CAL4770172.1"/>
    </source>
</evidence>
<evidence type="ECO:0000313" key="4">
    <source>
        <dbReference type="EMBL" id="CAL1136235.1"/>
    </source>
</evidence>
<dbReference type="OrthoDB" id="411021at2759"/>
<feature type="signal peptide" evidence="2">
    <location>
        <begin position="1"/>
        <end position="29"/>
    </location>
</feature>
<evidence type="ECO:0000313" key="3">
    <source>
        <dbReference type="EMBL" id="CAI3982860.1"/>
    </source>
</evidence>
<dbReference type="EMBL" id="CAMXCT010000756">
    <property type="protein sequence ID" value="CAI3982860.1"/>
    <property type="molecule type" value="Genomic_DNA"/>
</dbReference>
<accession>A0A9P1C0H6</accession>
<dbReference type="PANTHER" id="PTHR43737:SF1">
    <property type="entry name" value="DUF1501 DOMAIN-CONTAINING PROTEIN"/>
    <property type="match status" value="1"/>
</dbReference>
<gene>
    <name evidence="3" type="ORF">C1SCF055_LOCUS10523</name>
</gene>